<dbReference type="InterPro" id="IPR038492">
    <property type="entry name" value="GBBH-like_N_sf"/>
</dbReference>
<dbReference type="GO" id="GO:0045329">
    <property type="term" value="P:carnitine biosynthetic process"/>
    <property type="evidence" value="ECO:0007669"/>
    <property type="project" value="TreeGrafter"/>
</dbReference>
<keyword evidence="10" id="KW-1185">Reference proteome</keyword>
<evidence type="ECO:0000259" key="7">
    <source>
        <dbReference type="Pfam" id="PF02668"/>
    </source>
</evidence>
<keyword evidence="3" id="KW-0479">Metal-binding</keyword>
<evidence type="ECO:0000313" key="10">
    <source>
        <dbReference type="Proteomes" id="UP000481153"/>
    </source>
</evidence>
<dbReference type="Pfam" id="PF02668">
    <property type="entry name" value="TauD"/>
    <property type="match status" value="1"/>
</dbReference>
<protein>
    <recommendedName>
        <fullName evidence="11">TauD/TfdA-like domain-containing protein</fullName>
    </recommendedName>
</protein>
<proteinExistence type="inferred from homology"/>
<name>A0A6G0X5P8_9STRA</name>
<evidence type="ECO:0000259" key="8">
    <source>
        <dbReference type="Pfam" id="PF06155"/>
    </source>
</evidence>
<evidence type="ECO:0000256" key="3">
    <source>
        <dbReference type="ARBA" id="ARBA00022723"/>
    </source>
</evidence>
<dbReference type="CDD" id="cd00250">
    <property type="entry name" value="CAS_like"/>
    <property type="match status" value="1"/>
</dbReference>
<comment type="cofactor">
    <cofactor evidence="1">
        <name>Fe(2+)</name>
        <dbReference type="ChEBI" id="CHEBI:29033"/>
    </cofactor>
</comment>
<dbReference type="Gene3D" id="3.60.130.10">
    <property type="entry name" value="Clavaminate synthase-like"/>
    <property type="match status" value="1"/>
</dbReference>
<reference evidence="9 10" key="1">
    <citation type="submission" date="2019-07" db="EMBL/GenBank/DDBJ databases">
        <title>Genomics analysis of Aphanomyces spp. identifies a new class of oomycete effector associated with host adaptation.</title>
        <authorList>
            <person name="Gaulin E."/>
        </authorList>
    </citation>
    <scope>NUCLEOTIDE SEQUENCE [LARGE SCALE GENOMIC DNA]</scope>
    <source>
        <strain evidence="9 10">ATCC 201684</strain>
    </source>
</reference>
<dbReference type="InterPro" id="IPR010376">
    <property type="entry name" value="GBBH-like_N"/>
</dbReference>
<evidence type="ECO:0000256" key="2">
    <source>
        <dbReference type="ARBA" id="ARBA00008654"/>
    </source>
</evidence>
<dbReference type="InterPro" id="IPR003819">
    <property type="entry name" value="TauD/TfdA-like"/>
</dbReference>
<gene>
    <name evidence="9" type="ORF">Ae201684_008185</name>
</gene>
<accession>A0A6G0X5P8</accession>
<keyword evidence="6" id="KW-0408">Iron</keyword>
<dbReference type="GO" id="GO:0005739">
    <property type="term" value="C:mitochondrion"/>
    <property type="evidence" value="ECO:0007669"/>
    <property type="project" value="TreeGrafter"/>
</dbReference>
<dbReference type="GO" id="GO:0046872">
    <property type="term" value="F:metal ion binding"/>
    <property type="evidence" value="ECO:0007669"/>
    <property type="project" value="UniProtKB-KW"/>
</dbReference>
<evidence type="ECO:0000256" key="5">
    <source>
        <dbReference type="ARBA" id="ARBA00023002"/>
    </source>
</evidence>
<dbReference type="Proteomes" id="UP000481153">
    <property type="component" value="Unassembled WGS sequence"/>
</dbReference>
<evidence type="ECO:0000256" key="1">
    <source>
        <dbReference type="ARBA" id="ARBA00001954"/>
    </source>
</evidence>
<dbReference type="SUPFAM" id="SSF51197">
    <property type="entry name" value="Clavaminate synthase-like"/>
    <property type="match status" value="1"/>
</dbReference>
<dbReference type="InterPro" id="IPR050411">
    <property type="entry name" value="AlphaKG_dependent_hydroxylases"/>
</dbReference>
<dbReference type="Gene3D" id="3.30.2020.30">
    <property type="match status" value="1"/>
</dbReference>
<organism evidence="9 10">
    <name type="scientific">Aphanomyces euteiches</name>
    <dbReference type="NCBI Taxonomy" id="100861"/>
    <lineage>
        <taxon>Eukaryota</taxon>
        <taxon>Sar</taxon>
        <taxon>Stramenopiles</taxon>
        <taxon>Oomycota</taxon>
        <taxon>Saprolegniomycetes</taxon>
        <taxon>Saprolegniales</taxon>
        <taxon>Verrucalvaceae</taxon>
        <taxon>Aphanomyces</taxon>
    </lineage>
</organism>
<keyword evidence="5" id="KW-0560">Oxidoreductase</keyword>
<feature type="domain" description="Gamma-butyrobetaine hydroxylase-like N-terminal" evidence="8">
    <location>
        <begin position="25"/>
        <end position="92"/>
    </location>
</feature>
<dbReference type="EMBL" id="VJMJ01000100">
    <property type="protein sequence ID" value="KAF0735270.1"/>
    <property type="molecule type" value="Genomic_DNA"/>
</dbReference>
<sequence>MLTSLFRRHKASKRFFSTIASAGAQQDKLHVAWSDGHSTNFDLVHLRAWCTCPQCQHSTGQRLVNISDTPVAPRIDKIHVDSENVQIEWATGPQADTEPHSSLFTSSEMRKMCYDPESLRASVATPPALSATESVSSVEFDALSSDKGVLELCRHILRDGLAIVRNVPSVPGNVANVAETIAPLSHTHLYGTVFDVVAEHNPVNIAYTNERLKLHMDLAYYESPPGLQLLHALRYDPSVQGGNSTFRDTFEAAETLRTRFPEHFKTLTRVPATFKKFHLERKKPAILEYSRPHIALNHDGEVTGVFWSPPFEGPLRVAAEDIAPYYAAYREFDKIVNENVIEFKLNQGDLVIFNQRRMLHGREAFSAGSDGVRHLQGTYVNIDDFLCRYQALQHQATGLPSTLLRVGNKSF</sequence>
<dbReference type="GO" id="GO:0016706">
    <property type="term" value="F:2-oxoglutarate-dependent dioxygenase activity"/>
    <property type="evidence" value="ECO:0007669"/>
    <property type="project" value="UniProtKB-ARBA"/>
</dbReference>
<feature type="domain" description="TauD/TfdA-like" evidence="7">
    <location>
        <begin position="134"/>
        <end position="379"/>
    </location>
</feature>
<evidence type="ECO:0000313" key="9">
    <source>
        <dbReference type="EMBL" id="KAF0735270.1"/>
    </source>
</evidence>
<comment type="caution">
    <text evidence="9">The sequence shown here is derived from an EMBL/GenBank/DDBJ whole genome shotgun (WGS) entry which is preliminary data.</text>
</comment>
<dbReference type="PANTHER" id="PTHR10696">
    <property type="entry name" value="GAMMA-BUTYROBETAINE HYDROXYLASE-RELATED"/>
    <property type="match status" value="1"/>
</dbReference>
<evidence type="ECO:0000256" key="6">
    <source>
        <dbReference type="ARBA" id="ARBA00023004"/>
    </source>
</evidence>
<dbReference type="VEuPathDB" id="FungiDB:AeMF1_015510"/>
<keyword evidence="4" id="KW-0223">Dioxygenase</keyword>
<evidence type="ECO:0008006" key="11">
    <source>
        <dbReference type="Google" id="ProtNLM"/>
    </source>
</evidence>
<dbReference type="PANTHER" id="PTHR10696:SF25">
    <property type="entry name" value="OXIDOREDUCTASE AIM17-RELATED"/>
    <property type="match status" value="1"/>
</dbReference>
<dbReference type="InterPro" id="IPR042098">
    <property type="entry name" value="TauD-like_sf"/>
</dbReference>
<dbReference type="Pfam" id="PF06155">
    <property type="entry name" value="GBBH-like_N"/>
    <property type="match status" value="1"/>
</dbReference>
<evidence type="ECO:0000256" key="4">
    <source>
        <dbReference type="ARBA" id="ARBA00022964"/>
    </source>
</evidence>
<dbReference type="AlphaFoldDB" id="A0A6G0X5P8"/>
<comment type="similarity">
    <text evidence="2">Belongs to the gamma-BBH/TMLD family.</text>
</comment>